<evidence type="ECO:0000259" key="3">
    <source>
        <dbReference type="Pfam" id="PF00535"/>
    </source>
</evidence>
<keyword evidence="2" id="KW-0808">Transferase</keyword>
<dbReference type="GO" id="GO:0016758">
    <property type="term" value="F:hexosyltransferase activity"/>
    <property type="evidence" value="ECO:0007669"/>
    <property type="project" value="UniProtKB-ARBA"/>
</dbReference>
<sequence length="330" mass="38595">MQLSILIPVYNVAAYLPDLLQDLLPKLPLNTEVIFYDDASPDNSIAIIEEFLLSYPCVQIRILRGNENIGLTRAREQLLRASNANYIWFVDSDDKVDSAVLAEILLSLSQNQPDVLVFDYDVFYDGSNQLKHHETLSFYPKNTLVQTSGKKIYRTAILDGRHYFWNKIFRRELIIDIVSYDIPAYEDIAYTPVLLSKCQSFYYLARVVVHYRIRKDSIAQKLGLQQVYGLKAYIQQALYADKVVGDKKSQAYLLYKACIYYYRLISKINKVEMSQVDRKKYIELLTKFYTEKPISEWKIILLLCKVRMYGKAVKLMYKSFNSKAFYTRDK</sequence>
<dbReference type="Proteomes" id="UP000231293">
    <property type="component" value="Unassembled WGS sequence"/>
</dbReference>
<dbReference type="InterPro" id="IPR001173">
    <property type="entry name" value="Glyco_trans_2-like"/>
</dbReference>
<evidence type="ECO:0000313" key="4">
    <source>
        <dbReference type="EMBL" id="PIT13609.1"/>
    </source>
</evidence>
<dbReference type="InterPro" id="IPR029044">
    <property type="entry name" value="Nucleotide-diphossugar_trans"/>
</dbReference>
<reference evidence="4 5" key="1">
    <citation type="journal article" date="2017" name="MBio">
        <title>Type VI secretion-mediated competition in the bee gut microbiome.</title>
        <authorList>
            <person name="Steele M.I."/>
            <person name="Kwong W.K."/>
            <person name="Powell J.E."/>
            <person name="Whiteley M."/>
            <person name="Moran N.A."/>
        </authorList>
    </citation>
    <scope>NUCLEOTIDE SEQUENCE [LARGE SCALE GENOMIC DNA]</scope>
    <source>
        <strain evidence="4 5">App2-2</strain>
    </source>
</reference>
<evidence type="ECO:0000256" key="1">
    <source>
        <dbReference type="ARBA" id="ARBA00022676"/>
    </source>
</evidence>
<proteinExistence type="predicted"/>
<dbReference type="Pfam" id="PF00535">
    <property type="entry name" value="Glycos_transf_2"/>
    <property type="match status" value="1"/>
</dbReference>
<feature type="domain" description="Glycosyltransferase 2-like" evidence="3">
    <location>
        <begin position="4"/>
        <end position="141"/>
    </location>
</feature>
<keyword evidence="1" id="KW-0328">Glycosyltransferase</keyword>
<evidence type="ECO:0000256" key="2">
    <source>
        <dbReference type="ARBA" id="ARBA00022679"/>
    </source>
</evidence>
<evidence type="ECO:0000313" key="5">
    <source>
        <dbReference type="Proteomes" id="UP000231293"/>
    </source>
</evidence>
<dbReference type="EMBL" id="MDVB01000098">
    <property type="protein sequence ID" value="PIT13609.1"/>
    <property type="molecule type" value="Genomic_DNA"/>
</dbReference>
<dbReference type="PANTHER" id="PTHR22916:SF51">
    <property type="entry name" value="GLYCOSYLTRANSFERASE EPSH-RELATED"/>
    <property type="match status" value="1"/>
</dbReference>
<dbReference type="Gene3D" id="3.90.550.10">
    <property type="entry name" value="Spore Coat Polysaccharide Biosynthesis Protein SpsA, Chain A"/>
    <property type="match status" value="1"/>
</dbReference>
<comment type="caution">
    <text evidence="4">The sequence shown here is derived from an EMBL/GenBank/DDBJ whole genome shotgun (WGS) entry which is preliminary data.</text>
</comment>
<accession>A0A2N9WSA3</accession>
<dbReference type="PANTHER" id="PTHR22916">
    <property type="entry name" value="GLYCOSYLTRANSFERASE"/>
    <property type="match status" value="1"/>
</dbReference>
<name>A0A2N9WSA3_9NEIS</name>
<dbReference type="AlphaFoldDB" id="A0A2N9WSA3"/>
<gene>
    <name evidence="4" type="ORF">BGI32_09070</name>
</gene>
<dbReference type="SUPFAM" id="SSF53448">
    <property type="entry name" value="Nucleotide-diphospho-sugar transferases"/>
    <property type="match status" value="1"/>
</dbReference>
<dbReference type="RefSeq" id="WP_100091236.1">
    <property type="nucleotide sequence ID" value="NZ_MDVB01000098.1"/>
</dbReference>
<organism evidence="4 5">
    <name type="scientific">Snodgrassella alvi</name>
    <dbReference type="NCBI Taxonomy" id="1196083"/>
    <lineage>
        <taxon>Bacteria</taxon>
        <taxon>Pseudomonadati</taxon>
        <taxon>Pseudomonadota</taxon>
        <taxon>Betaproteobacteria</taxon>
        <taxon>Neisseriales</taxon>
        <taxon>Neisseriaceae</taxon>
        <taxon>Snodgrassella</taxon>
    </lineage>
</organism>
<protein>
    <recommendedName>
        <fullName evidence="3">Glycosyltransferase 2-like domain-containing protein</fullName>
    </recommendedName>
</protein>